<dbReference type="InParanoid" id="C8X847"/>
<dbReference type="SMART" id="SM00421">
    <property type="entry name" value="HTH_LUXR"/>
    <property type="match status" value="1"/>
</dbReference>
<dbReference type="eggNOG" id="COG2197">
    <property type="taxonomic scope" value="Bacteria"/>
</dbReference>
<dbReference type="Pfam" id="PF00072">
    <property type="entry name" value="Response_reg"/>
    <property type="match status" value="1"/>
</dbReference>
<keyword evidence="2" id="KW-0805">Transcription regulation</keyword>
<dbReference type="InterPro" id="IPR001789">
    <property type="entry name" value="Sig_transdc_resp-reg_receiver"/>
</dbReference>
<sequence>MIRVVVVDDERIVRSGIALLLSGEDDIEVVADLDGGVKAVEVVRLRRPDVVIADVRMPGMDGVELTRRIVEDPHRTGNPPKVLVLTTFHVDEAVYAALRAGATGFVLKDAAPTELVAAVRAVAAGEAWLDPAVARQLIDEFASHTPADLPGPSELQALTAREREVLVLIAHGLSNAEISDHLVVGEGTTKTHVNRIFNKLGLRDRAQAVAMAYKSGLLRPEDPLPAKR</sequence>
<dbReference type="InterPro" id="IPR016032">
    <property type="entry name" value="Sig_transdc_resp-reg_C-effctor"/>
</dbReference>
<keyword evidence="3" id="KW-0238">DNA-binding</keyword>
<dbReference type="PRINTS" id="PR00038">
    <property type="entry name" value="HTHLUXR"/>
</dbReference>
<keyword evidence="9" id="KW-1185">Reference proteome</keyword>
<dbReference type="InterPro" id="IPR039420">
    <property type="entry name" value="WalR-like"/>
</dbReference>
<reference evidence="9" key="1">
    <citation type="submission" date="2009-09" db="EMBL/GenBank/DDBJ databases">
        <title>The complete genome of Nakamurella multipartita DSM 44233.</title>
        <authorList>
            <consortium name="US DOE Joint Genome Institute (JGI-PGF)"/>
            <person name="Lucas S."/>
            <person name="Copeland A."/>
            <person name="Lapidus A."/>
            <person name="Glavina del Rio T."/>
            <person name="Dalin E."/>
            <person name="Tice H."/>
            <person name="Bruce D."/>
            <person name="Goodwin L."/>
            <person name="Pitluck S."/>
            <person name="Kyrpides N."/>
            <person name="Mavromatis K."/>
            <person name="Ivanova N."/>
            <person name="Ovchinnikova G."/>
            <person name="Sims D."/>
            <person name="Meincke L."/>
            <person name="Brettin T."/>
            <person name="Detter J.C."/>
            <person name="Han C."/>
            <person name="Larimer F."/>
            <person name="Land M."/>
            <person name="Hauser L."/>
            <person name="Markowitz V."/>
            <person name="Cheng J.-F."/>
            <person name="Hugenholtz P."/>
            <person name="Woyke T."/>
            <person name="Wu D."/>
            <person name="Klenk H.-P."/>
            <person name="Eisen J.A."/>
        </authorList>
    </citation>
    <scope>NUCLEOTIDE SEQUENCE [LARGE SCALE GENOMIC DNA]</scope>
    <source>
        <strain evidence="9">ATCC 700099 / DSM 44233 / CIP 104796 / JCM 9543 / NBRC 105858 / Y-104</strain>
    </source>
</reference>
<dbReference type="PANTHER" id="PTHR43214">
    <property type="entry name" value="TWO-COMPONENT RESPONSE REGULATOR"/>
    <property type="match status" value="1"/>
</dbReference>
<proteinExistence type="predicted"/>
<dbReference type="OrthoDB" id="9808843at2"/>
<evidence type="ECO:0000256" key="3">
    <source>
        <dbReference type="ARBA" id="ARBA00023125"/>
    </source>
</evidence>
<evidence type="ECO:0000313" key="8">
    <source>
        <dbReference type="EMBL" id="ACV77023.1"/>
    </source>
</evidence>
<evidence type="ECO:0000256" key="1">
    <source>
        <dbReference type="ARBA" id="ARBA00022553"/>
    </source>
</evidence>
<evidence type="ECO:0000259" key="7">
    <source>
        <dbReference type="PROSITE" id="PS50110"/>
    </source>
</evidence>
<name>C8X847_NAKMY</name>
<dbReference type="GO" id="GO:0006355">
    <property type="term" value="P:regulation of DNA-templated transcription"/>
    <property type="evidence" value="ECO:0007669"/>
    <property type="project" value="InterPro"/>
</dbReference>
<gene>
    <name evidence="8" type="ordered locus">Namu_0608</name>
</gene>
<dbReference type="EMBL" id="CP001737">
    <property type="protein sequence ID" value="ACV77023.1"/>
    <property type="molecule type" value="Genomic_DNA"/>
</dbReference>
<reference evidence="8 9" key="2">
    <citation type="journal article" date="2010" name="Stand. Genomic Sci.">
        <title>Complete genome sequence of Nakamurella multipartita type strain (Y-104).</title>
        <authorList>
            <person name="Tice H."/>
            <person name="Mayilraj S."/>
            <person name="Sims D."/>
            <person name="Lapidus A."/>
            <person name="Nolan M."/>
            <person name="Lucas S."/>
            <person name="Glavina Del Rio T."/>
            <person name="Copeland A."/>
            <person name="Cheng J.F."/>
            <person name="Meincke L."/>
            <person name="Bruce D."/>
            <person name="Goodwin L."/>
            <person name="Pitluck S."/>
            <person name="Ivanova N."/>
            <person name="Mavromatis K."/>
            <person name="Ovchinnikova G."/>
            <person name="Pati A."/>
            <person name="Chen A."/>
            <person name="Palaniappan K."/>
            <person name="Land M."/>
            <person name="Hauser L."/>
            <person name="Chang Y.J."/>
            <person name="Jeffries C.D."/>
            <person name="Detter J.C."/>
            <person name="Brettin T."/>
            <person name="Rohde M."/>
            <person name="Goker M."/>
            <person name="Bristow J."/>
            <person name="Eisen J.A."/>
            <person name="Markowitz V."/>
            <person name="Hugenholtz P."/>
            <person name="Kyrpides N.C."/>
            <person name="Klenk H.P."/>
            <person name="Chen F."/>
        </authorList>
    </citation>
    <scope>NUCLEOTIDE SEQUENCE [LARGE SCALE GENOMIC DNA]</scope>
    <source>
        <strain evidence="9">ATCC 700099 / DSM 44233 / CIP 104796 / JCM 9543 / NBRC 105858 / Y-104</strain>
    </source>
</reference>
<dbReference type="PANTHER" id="PTHR43214:SF24">
    <property type="entry name" value="TRANSCRIPTIONAL REGULATORY PROTEIN NARL-RELATED"/>
    <property type="match status" value="1"/>
</dbReference>
<feature type="modified residue" description="4-aspartylphosphate" evidence="5">
    <location>
        <position position="54"/>
    </location>
</feature>
<dbReference type="InterPro" id="IPR058245">
    <property type="entry name" value="NreC/VraR/RcsB-like_REC"/>
</dbReference>
<dbReference type="SUPFAM" id="SSF46894">
    <property type="entry name" value="C-terminal effector domain of the bipartite response regulators"/>
    <property type="match status" value="1"/>
</dbReference>
<dbReference type="AlphaFoldDB" id="C8X847"/>
<dbReference type="SMART" id="SM00448">
    <property type="entry name" value="REC"/>
    <property type="match status" value="1"/>
</dbReference>
<evidence type="ECO:0000256" key="4">
    <source>
        <dbReference type="ARBA" id="ARBA00023163"/>
    </source>
</evidence>
<dbReference type="KEGG" id="nml:Namu_0608"/>
<dbReference type="GO" id="GO:0000160">
    <property type="term" value="P:phosphorelay signal transduction system"/>
    <property type="evidence" value="ECO:0007669"/>
    <property type="project" value="InterPro"/>
</dbReference>
<protein>
    <submittedName>
        <fullName evidence="8">Two component transcriptional regulator, LuxR family</fullName>
    </submittedName>
</protein>
<organism evidence="8 9">
    <name type="scientific">Nakamurella multipartita (strain ATCC 700099 / DSM 44233 / CIP 104796 / JCM 9543 / NBRC 105858 / Y-104)</name>
    <name type="common">Microsphaera multipartita</name>
    <dbReference type="NCBI Taxonomy" id="479431"/>
    <lineage>
        <taxon>Bacteria</taxon>
        <taxon>Bacillati</taxon>
        <taxon>Actinomycetota</taxon>
        <taxon>Actinomycetes</taxon>
        <taxon>Nakamurellales</taxon>
        <taxon>Nakamurellaceae</taxon>
        <taxon>Nakamurella</taxon>
    </lineage>
</organism>
<dbReference type="CDD" id="cd06170">
    <property type="entry name" value="LuxR_C_like"/>
    <property type="match status" value="1"/>
</dbReference>
<dbReference type="InterPro" id="IPR011006">
    <property type="entry name" value="CheY-like_superfamily"/>
</dbReference>
<evidence type="ECO:0000313" key="9">
    <source>
        <dbReference type="Proteomes" id="UP000002218"/>
    </source>
</evidence>
<feature type="domain" description="Response regulatory" evidence="7">
    <location>
        <begin position="3"/>
        <end position="123"/>
    </location>
</feature>
<dbReference type="PROSITE" id="PS50043">
    <property type="entry name" value="HTH_LUXR_2"/>
    <property type="match status" value="1"/>
</dbReference>
<evidence type="ECO:0000259" key="6">
    <source>
        <dbReference type="PROSITE" id="PS50043"/>
    </source>
</evidence>
<dbReference type="RefSeq" id="WP_015745940.1">
    <property type="nucleotide sequence ID" value="NC_013235.1"/>
</dbReference>
<feature type="domain" description="HTH luxR-type" evidence="6">
    <location>
        <begin position="151"/>
        <end position="216"/>
    </location>
</feature>
<keyword evidence="4" id="KW-0804">Transcription</keyword>
<dbReference type="SUPFAM" id="SSF52172">
    <property type="entry name" value="CheY-like"/>
    <property type="match status" value="1"/>
</dbReference>
<dbReference type="PROSITE" id="PS50110">
    <property type="entry name" value="RESPONSE_REGULATORY"/>
    <property type="match status" value="1"/>
</dbReference>
<dbReference type="Gene3D" id="3.40.50.2300">
    <property type="match status" value="1"/>
</dbReference>
<dbReference type="HOGENOM" id="CLU_000445_90_10_11"/>
<dbReference type="Pfam" id="PF00196">
    <property type="entry name" value="GerE"/>
    <property type="match status" value="1"/>
</dbReference>
<dbReference type="GO" id="GO:0003677">
    <property type="term" value="F:DNA binding"/>
    <property type="evidence" value="ECO:0007669"/>
    <property type="project" value="UniProtKB-KW"/>
</dbReference>
<dbReference type="Proteomes" id="UP000002218">
    <property type="component" value="Chromosome"/>
</dbReference>
<evidence type="ECO:0000256" key="5">
    <source>
        <dbReference type="PROSITE-ProRule" id="PRU00169"/>
    </source>
</evidence>
<keyword evidence="1 5" id="KW-0597">Phosphoprotein</keyword>
<accession>C8X847</accession>
<dbReference type="InterPro" id="IPR000792">
    <property type="entry name" value="Tscrpt_reg_LuxR_C"/>
</dbReference>
<dbReference type="CDD" id="cd17535">
    <property type="entry name" value="REC_NarL-like"/>
    <property type="match status" value="1"/>
</dbReference>
<evidence type="ECO:0000256" key="2">
    <source>
        <dbReference type="ARBA" id="ARBA00023015"/>
    </source>
</evidence>
<dbReference type="STRING" id="479431.Namu_0608"/>